<keyword evidence="1" id="KW-0233">DNA recombination</keyword>
<evidence type="ECO:0000256" key="1">
    <source>
        <dbReference type="ARBA" id="ARBA00023172"/>
    </source>
</evidence>
<organism evidence="3 4">
    <name type="scientific">Lysinibacillus pakistanensis</name>
    <dbReference type="NCBI Taxonomy" id="759811"/>
    <lineage>
        <taxon>Bacteria</taxon>
        <taxon>Bacillati</taxon>
        <taxon>Bacillota</taxon>
        <taxon>Bacilli</taxon>
        <taxon>Bacillales</taxon>
        <taxon>Bacillaceae</taxon>
        <taxon>Lysinibacillus</taxon>
    </lineage>
</organism>
<name>A0ABX6DF37_9BACI</name>
<gene>
    <name evidence="3" type="ORF">GDS87_11810</name>
</gene>
<evidence type="ECO:0000259" key="2">
    <source>
        <dbReference type="PROSITE" id="PS51898"/>
    </source>
</evidence>
<dbReference type="Proteomes" id="UP000373269">
    <property type="component" value="Chromosome"/>
</dbReference>
<dbReference type="Gene3D" id="1.10.443.10">
    <property type="entry name" value="Intergrase catalytic core"/>
    <property type="match status" value="1"/>
</dbReference>
<dbReference type="RefSeq" id="WP_369595750.1">
    <property type="nucleotide sequence ID" value="NZ_CP045835.1"/>
</dbReference>
<dbReference type="PROSITE" id="PS51898">
    <property type="entry name" value="TYR_RECOMBINASE"/>
    <property type="match status" value="1"/>
</dbReference>
<keyword evidence="4" id="KW-1185">Reference proteome</keyword>
<dbReference type="InterPro" id="IPR013762">
    <property type="entry name" value="Integrase-like_cat_sf"/>
</dbReference>
<dbReference type="InterPro" id="IPR002104">
    <property type="entry name" value="Integrase_catalytic"/>
</dbReference>
<feature type="domain" description="Tyr recombinase" evidence="2">
    <location>
        <begin position="1"/>
        <end position="175"/>
    </location>
</feature>
<sequence length="180" mass="21524">MTRVEPIRDKELIQEIKEYLNENNERNYIMFLIGIHTGFRISDILTLRVKDVLGWDIRLFEQKTKKYRNVKMPNELKRAIRKYVEGKNKYEFLIKSRKGKNKPIGRKQAYKILKEVADEFGLEHIGTHSLRKTYGYQHYKAFKDIAALQKELNHTDPRETKIYIGIEQDQSNAYQSKISW</sequence>
<accession>A0ABX6DF37</accession>
<evidence type="ECO:0000313" key="3">
    <source>
        <dbReference type="EMBL" id="QGG51593.1"/>
    </source>
</evidence>
<dbReference type="InterPro" id="IPR050090">
    <property type="entry name" value="Tyrosine_recombinase_XerCD"/>
</dbReference>
<dbReference type="PANTHER" id="PTHR30349:SF82">
    <property type="entry name" value="INTEGRASE_RECOMBINASE YOEC-RELATED"/>
    <property type="match status" value="1"/>
</dbReference>
<dbReference type="EMBL" id="CP045835">
    <property type="protein sequence ID" value="QGG51593.1"/>
    <property type="molecule type" value="Genomic_DNA"/>
</dbReference>
<dbReference type="SUPFAM" id="SSF56349">
    <property type="entry name" value="DNA breaking-rejoining enzymes"/>
    <property type="match status" value="1"/>
</dbReference>
<protein>
    <submittedName>
        <fullName evidence="3">Tyrosine-type recombinase/integrase</fullName>
    </submittedName>
</protein>
<reference evidence="3 4" key="1">
    <citation type="submission" date="2019-11" db="EMBL/GenBank/DDBJ databases">
        <title>Whole Genome Sequencing and Comparative Genomic Analyses of Lysinibacillus pakistanensis LZH-9, a Halotolerant Strain with Excellent COD Removal Capability.</title>
        <authorList>
            <person name="Zhou H."/>
        </authorList>
    </citation>
    <scope>NUCLEOTIDE SEQUENCE [LARGE SCALE GENOMIC DNA]</scope>
    <source>
        <strain evidence="3 4">LZH-9</strain>
    </source>
</reference>
<evidence type="ECO:0000313" key="4">
    <source>
        <dbReference type="Proteomes" id="UP000373269"/>
    </source>
</evidence>
<dbReference type="Pfam" id="PF00589">
    <property type="entry name" value="Phage_integrase"/>
    <property type="match status" value="1"/>
</dbReference>
<dbReference type="InterPro" id="IPR011010">
    <property type="entry name" value="DNA_brk_join_enz"/>
</dbReference>
<proteinExistence type="predicted"/>
<dbReference type="PANTHER" id="PTHR30349">
    <property type="entry name" value="PHAGE INTEGRASE-RELATED"/>
    <property type="match status" value="1"/>
</dbReference>